<dbReference type="Gene3D" id="2.20.110.10">
    <property type="entry name" value="Histone H3 K4-specific methyltransferase SET7/9 N-terminal domain"/>
    <property type="match status" value="2"/>
</dbReference>
<reference evidence="2 4" key="3">
    <citation type="submission" date="2017-08" db="EMBL/GenBank/DDBJ databases">
        <authorList>
            <person name="Feschi L."/>
            <person name="Jeukens J."/>
            <person name="Emond-Rheault J.-G."/>
            <person name="Kukavica-Ibrulj I."/>
            <person name="Boyle B."/>
            <person name="Levesque R.C."/>
        </authorList>
    </citation>
    <scope>NUCLEOTIDE SEQUENCE [LARGE SCALE GENOMIC DNA]</scope>
    <source>
        <strain evidence="2 4">PA-W36</strain>
    </source>
</reference>
<dbReference type="SUPFAM" id="SSF82185">
    <property type="entry name" value="Histone H3 K4-specific methyltransferase SET7/9 N-terminal domain"/>
    <property type="match status" value="1"/>
</dbReference>
<reference evidence="2 4" key="4">
    <citation type="submission" date="2019-01" db="EMBL/GenBank/DDBJ databases">
        <title>The Pseudomonas aeruginosa pan-genome provides new insights on its population structure, horizontal gene transfer and pathogenicity.</title>
        <authorList>
            <person name="Freschi L."/>
            <person name="Vincent A.T."/>
            <person name="Jeukens J."/>
            <person name="Emond-Rheault J.-G."/>
            <person name="Kukavica-Ibrulj I."/>
            <person name="Dupont M.-J."/>
            <person name="Charette S.J."/>
            <person name="Boyle B."/>
            <person name="Levesque R.C."/>
        </authorList>
    </citation>
    <scope>NUCLEOTIDE SEQUENCE [LARGE SCALE GENOMIC DNA]</scope>
    <source>
        <strain evidence="2 4">PA-W36</strain>
    </source>
</reference>
<comment type="caution">
    <text evidence="1">The sequence shown here is derived from an EMBL/GenBank/DDBJ whole genome shotgun (WGS) entry which is preliminary data.</text>
</comment>
<evidence type="ECO:0000313" key="4">
    <source>
        <dbReference type="Proteomes" id="UP000284767"/>
    </source>
</evidence>
<dbReference type="RefSeq" id="WP_003114514.1">
    <property type="nucleotide sequence ID" value="NZ_AP024513.1"/>
</dbReference>
<dbReference type="EMBL" id="NSNE01000009">
    <property type="protein sequence ID" value="RPM14324.1"/>
    <property type="molecule type" value="Genomic_DNA"/>
</dbReference>
<dbReference type="EMBL" id="NFFZ01000029">
    <property type="protein sequence ID" value="OTI55412.1"/>
    <property type="molecule type" value="Genomic_DNA"/>
</dbReference>
<dbReference type="SMR" id="A0A211V5U1"/>
<dbReference type="Proteomes" id="UP000194857">
    <property type="component" value="Unassembled WGS sequence"/>
</dbReference>
<gene>
    <name evidence="1" type="ORF">CAZ10_33765</name>
    <name evidence="2" type="ORF">IPC1295_17060</name>
</gene>
<proteinExistence type="predicted"/>
<dbReference type="InterPro" id="IPR011652">
    <property type="entry name" value="MORN_2"/>
</dbReference>
<organism evidence="1 3">
    <name type="scientific">Pseudomonas aeruginosa</name>
    <dbReference type="NCBI Taxonomy" id="287"/>
    <lineage>
        <taxon>Bacteria</taxon>
        <taxon>Pseudomonadati</taxon>
        <taxon>Pseudomonadota</taxon>
        <taxon>Gammaproteobacteria</taxon>
        <taxon>Pseudomonadales</taxon>
        <taxon>Pseudomonadaceae</taxon>
        <taxon>Pseudomonas</taxon>
    </lineage>
</organism>
<name>A0A211V5U1_PSEAI</name>
<reference evidence="3" key="2">
    <citation type="submission" date="2017-05" db="EMBL/GenBank/DDBJ databases">
        <authorList>
            <person name="Giani T."/>
            <person name="Arena F."/>
            <person name="Pollini S."/>
            <person name="Di Pilato V."/>
            <person name="D'Andrea M.M."/>
            <person name="Henrici De Angelis L."/>
            <person name="Bassetti M."/>
            <person name="Rossolini G.M."/>
        </authorList>
    </citation>
    <scope>NUCLEOTIDE SEQUENCE [LARGE SCALE GENOMIC DNA]</scope>
    <source>
        <strain evidence="3">S567_C10_BS</strain>
    </source>
</reference>
<accession>A0A211V5U1</accession>
<protein>
    <submittedName>
        <fullName evidence="2">Toxin-antitoxin system YwqK family antitoxin</fullName>
    </submittedName>
</protein>
<dbReference type="Pfam" id="PF07661">
    <property type="entry name" value="MORN_2"/>
    <property type="match status" value="3"/>
</dbReference>
<evidence type="ECO:0000313" key="3">
    <source>
        <dbReference type="Proteomes" id="UP000194857"/>
    </source>
</evidence>
<evidence type="ECO:0000313" key="1">
    <source>
        <dbReference type="EMBL" id="OTI55412.1"/>
    </source>
</evidence>
<dbReference type="OMA" id="WWWIRLA"/>
<reference evidence="1" key="1">
    <citation type="submission" date="2017-05" db="EMBL/GenBank/DDBJ databases">
        <authorList>
            <person name="Song R."/>
            <person name="Chenine A.L."/>
            <person name="Ruprecht R.M."/>
        </authorList>
    </citation>
    <scope>NUCLEOTIDE SEQUENCE [LARGE SCALE GENOMIC DNA]</scope>
    <source>
        <strain evidence="1">S567_C10_BS</strain>
    </source>
</reference>
<dbReference type="Proteomes" id="UP000284767">
    <property type="component" value="Unassembled WGS sequence"/>
</dbReference>
<sequence>MAASGKLDLVRGDSHLAGNLLDGSLEGPLRIDEHDRPQASLGYRQGQLHGASTLFHPNGKVSAQLAFVDGKLHGPASFHAAEGWLQRKAHYRNGLLHGEAFNYFANGQVAEREHYRDGVRDGVYQRFHGNGQLAFDGRYLNGQLLDGAQPFADDGRPLDSEGKPMARWRWWWTRLAEP</sequence>
<dbReference type="AlphaFoldDB" id="A0A211V5U1"/>
<evidence type="ECO:0000313" key="2">
    <source>
        <dbReference type="EMBL" id="RPM14324.1"/>
    </source>
</evidence>